<organism evidence="3 4">
    <name type="scientific">Streptomyces coryli</name>
    <dbReference type="NCBI Taxonomy" id="1128680"/>
    <lineage>
        <taxon>Bacteria</taxon>
        <taxon>Bacillati</taxon>
        <taxon>Actinomycetota</taxon>
        <taxon>Actinomycetes</taxon>
        <taxon>Kitasatosporales</taxon>
        <taxon>Streptomycetaceae</taxon>
        <taxon>Streptomyces</taxon>
    </lineage>
</organism>
<evidence type="ECO:0000256" key="2">
    <source>
        <dbReference type="SAM" id="Phobius"/>
    </source>
</evidence>
<keyword evidence="3" id="KW-0418">Kinase</keyword>
<comment type="caution">
    <text evidence="3">The sequence shown here is derived from an EMBL/GenBank/DDBJ whole genome shotgun (WGS) entry which is preliminary data.</text>
</comment>
<keyword evidence="2" id="KW-1133">Transmembrane helix</keyword>
<proteinExistence type="predicted"/>
<evidence type="ECO:0000256" key="1">
    <source>
        <dbReference type="SAM" id="MobiDB-lite"/>
    </source>
</evidence>
<keyword evidence="2" id="KW-0472">Membrane</keyword>
<dbReference type="RefSeq" id="WP_165239803.1">
    <property type="nucleotide sequence ID" value="NZ_JAAKZV010000098.1"/>
</dbReference>
<evidence type="ECO:0000313" key="3">
    <source>
        <dbReference type="EMBL" id="NGN66487.1"/>
    </source>
</evidence>
<protein>
    <submittedName>
        <fullName evidence="3">Sugar kinase</fullName>
    </submittedName>
</protein>
<dbReference type="EMBL" id="JAAKZV010000098">
    <property type="protein sequence ID" value="NGN66487.1"/>
    <property type="molecule type" value="Genomic_DNA"/>
</dbReference>
<feature type="region of interest" description="Disordered" evidence="1">
    <location>
        <begin position="1"/>
        <end position="38"/>
    </location>
</feature>
<keyword evidence="3" id="KW-0808">Transferase</keyword>
<keyword evidence="4" id="KW-1185">Reference proteome</keyword>
<keyword evidence="2" id="KW-0812">Transmembrane</keyword>
<dbReference type="AlphaFoldDB" id="A0A6G4U5C1"/>
<reference evidence="3 4" key="1">
    <citation type="submission" date="2020-02" db="EMBL/GenBank/DDBJ databases">
        <title>Whole-genome analyses of novel actinobacteria.</title>
        <authorList>
            <person name="Sahin N."/>
        </authorList>
    </citation>
    <scope>NUCLEOTIDE SEQUENCE [LARGE SCALE GENOMIC DNA]</scope>
    <source>
        <strain evidence="3 4">A7024</strain>
    </source>
</reference>
<dbReference type="GO" id="GO:0016301">
    <property type="term" value="F:kinase activity"/>
    <property type="evidence" value="ECO:0007669"/>
    <property type="project" value="UniProtKB-KW"/>
</dbReference>
<name>A0A6G4U5C1_9ACTN</name>
<dbReference type="Proteomes" id="UP000481583">
    <property type="component" value="Unassembled WGS sequence"/>
</dbReference>
<accession>A0A6G4U5C1</accession>
<gene>
    <name evidence="3" type="ORF">G5C51_21615</name>
</gene>
<sequence>MTLHDSGPPAGPDQPHVPHQSHPGRNGSGPHPPERRVPRNWKSYTIIGLLILIPAVYLVISALQSRDAGRDKAEKSDAQGLEEGWPSKVQRRVYGVPIPAKSKDVASYETNKWGTSWLFVEFTTTDKKLDKFMKKVGSDTDELRNGEIPITKKQADVVGWSFDKGDWYGVHVGQKGPKPELNIAVDLSSPKKPEVRVVSIADY</sequence>
<evidence type="ECO:0000313" key="4">
    <source>
        <dbReference type="Proteomes" id="UP000481583"/>
    </source>
</evidence>
<feature type="transmembrane region" description="Helical" evidence="2">
    <location>
        <begin position="43"/>
        <end position="63"/>
    </location>
</feature>